<dbReference type="GO" id="GO:0016020">
    <property type="term" value="C:membrane"/>
    <property type="evidence" value="ECO:0007669"/>
    <property type="project" value="TreeGrafter"/>
</dbReference>
<proteinExistence type="predicted"/>
<feature type="domain" description="AB hydrolase-1" evidence="1">
    <location>
        <begin position="74"/>
        <end position="314"/>
    </location>
</feature>
<name>A0A5M4FDP4_9ACTN</name>
<dbReference type="PRINTS" id="PR00111">
    <property type="entry name" value="ABHYDROLASE"/>
</dbReference>
<accession>A0A5M4FDP4</accession>
<dbReference type="PANTHER" id="PTHR43798">
    <property type="entry name" value="MONOACYLGLYCEROL LIPASE"/>
    <property type="match status" value="1"/>
</dbReference>
<dbReference type="GO" id="GO:0046464">
    <property type="term" value="P:acylglycerol catabolic process"/>
    <property type="evidence" value="ECO:0007669"/>
    <property type="project" value="TreeGrafter"/>
</dbReference>
<dbReference type="Pfam" id="PF12697">
    <property type="entry name" value="Abhydrolase_6"/>
    <property type="match status" value="1"/>
</dbReference>
<dbReference type="GO" id="GO:0047372">
    <property type="term" value="F:monoacylglycerol lipase activity"/>
    <property type="evidence" value="ECO:0007669"/>
    <property type="project" value="TreeGrafter"/>
</dbReference>
<evidence type="ECO:0000259" key="1">
    <source>
        <dbReference type="Pfam" id="PF12697"/>
    </source>
</evidence>
<evidence type="ECO:0000313" key="3">
    <source>
        <dbReference type="Proteomes" id="UP000380867"/>
    </source>
</evidence>
<reference evidence="2" key="1">
    <citation type="submission" date="2019-09" db="EMBL/GenBank/DDBJ databases">
        <authorList>
            <person name="Li J."/>
        </authorList>
    </citation>
    <scope>NUCLEOTIDE SEQUENCE [LARGE SCALE GENOMIC DNA]</scope>
    <source>
        <strain evidence="2">JCM 14732</strain>
    </source>
</reference>
<dbReference type="InterPro" id="IPR050266">
    <property type="entry name" value="AB_hydrolase_sf"/>
</dbReference>
<dbReference type="InterPro" id="IPR000073">
    <property type="entry name" value="AB_hydrolase_1"/>
</dbReference>
<sequence length="325" mass="35658">MSRTAKVATTAGAFVAAGVVATLLNGRQRHQRRLRRGEDVEFGSVHSDPVQVTATDGVLLNAEIDEAERKTPTVVFVHGWVESIDVWHYQRLALRGKVRMVFVDLRSHGESGRSYLDNSSIPHLADDLRTVISTLVPRGPIVLVGHSMGGMAIMELAAAEPKQFGRRVKGVVLIATSSGKLMRSSPALRYLIPFLRVASPVLDWGRTFNSYSIVRRWGLGPNAQERHVDMTNELILKSPTHVLMDFYPNFVSLDLTSGLEVMGKATTVVVGGTADLITPIKHSRRLAEAIPGAKLVALDDVGHMVMFEEHEKVTEVIEDVLEGLT</sequence>
<dbReference type="RefSeq" id="WP_149688825.1">
    <property type="nucleotide sequence ID" value="NZ_SDPQ02000002.1"/>
</dbReference>
<protein>
    <submittedName>
        <fullName evidence="2">Alpha/beta hydrolase</fullName>
    </submittedName>
</protein>
<dbReference type="AlphaFoldDB" id="A0A5M4FDP4"/>
<keyword evidence="3" id="KW-1185">Reference proteome</keyword>
<keyword evidence="2" id="KW-0378">Hydrolase</keyword>
<dbReference type="PANTHER" id="PTHR43798:SF5">
    <property type="entry name" value="MONOACYLGLYCEROL LIPASE ABHD6"/>
    <property type="match status" value="1"/>
</dbReference>
<dbReference type="EMBL" id="SDPQ02000002">
    <property type="protein sequence ID" value="KAA1397372.1"/>
    <property type="molecule type" value="Genomic_DNA"/>
</dbReference>
<dbReference type="Proteomes" id="UP000380867">
    <property type="component" value="Unassembled WGS sequence"/>
</dbReference>
<organism evidence="2 3">
    <name type="scientific">Aeromicrobium ginsengisoli</name>
    <dbReference type="NCBI Taxonomy" id="363867"/>
    <lineage>
        <taxon>Bacteria</taxon>
        <taxon>Bacillati</taxon>
        <taxon>Actinomycetota</taxon>
        <taxon>Actinomycetes</taxon>
        <taxon>Propionibacteriales</taxon>
        <taxon>Nocardioidaceae</taxon>
        <taxon>Aeromicrobium</taxon>
    </lineage>
</organism>
<gene>
    <name evidence="2" type="ORF">ESP70_008260</name>
</gene>
<dbReference type="InterPro" id="IPR029058">
    <property type="entry name" value="AB_hydrolase_fold"/>
</dbReference>
<dbReference type="Gene3D" id="3.40.50.1820">
    <property type="entry name" value="alpha/beta hydrolase"/>
    <property type="match status" value="1"/>
</dbReference>
<dbReference type="OrthoDB" id="5422338at2"/>
<dbReference type="SUPFAM" id="SSF53474">
    <property type="entry name" value="alpha/beta-Hydrolases"/>
    <property type="match status" value="1"/>
</dbReference>
<evidence type="ECO:0000313" key="2">
    <source>
        <dbReference type="EMBL" id="KAA1397372.1"/>
    </source>
</evidence>
<comment type="caution">
    <text evidence="2">The sequence shown here is derived from an EMBL/GenBank/DDBJ whole genome shotgun (WGS) entry which is preliminary data.</text>
</comment>